<dbReference type="PROSITE" id="PS50089">
    <property type="entry name" value="ZF_RING_2"/>
    <property type="match status" value="1"/>
</dbReference>
<evidence type="ECO:0000259" key="11">
    <source>
        <dbReference type="PROSITE" id="PS50089"/>
    </source>
</evidence>
<feature type="domain" description="RING-type" evidence="11">
    <location>
        <begin position="123"/>
        <end position="165"/>
    </location>
</feature>
<comment type="caution">
    <text evidence="12">The sequence shown here is derived from an EMBL/GenBank/DDBJ whole genome shotgun (WGS) entry which is preliminary data.</text>
</comment>
<evidence type="ECO:0000256" key="8">
    <source>
        <dbReference type="ARBA" id="ARBA00024209"/>
    </source>
</evidence>
<evidence type="ECO:0000256" key="9">
    <source>
        <dbReference type="PROSITE-ProRule" id="PRU00175"/>
    </source>
</evidence>
<reference evidence="13" key="1">
    <citation type="journal article" date="2016" name="Nature">
        <title>The genome of the seagrass Zostera marina reveals angiosperm adaptation to the sea.</title>
        <authorList>
            <person name="Olsen J.L."/>
            <person name="Rouze P."/>
            <person name="Verhelst B."/>
            <person name="Lin Y.-C."/>
            <person name="Bayer T."/>
            <person name="Collen J."/>
            <person name="Dattolo E."/>
            <person name="De Paoli E."/>
            <person name="Dittami S."/>
            <person name="Maumus F."/>
            <person name="Michel G."/>
            <person name="Kersting A."/>
            <person name="Lauritano C."/>
            <person name="Lohaus R."/>
            <person name="Toepel M."/>
            <person name="Tonon T."/>
            <person name="Vanneste K."/>
            <person name="Amirebrahimi M."/>
            <person name="Brakel J."/>
            <person name="Bostroem C."/>
            <person name="Chovatia M."/>
            <person name="Grimwood J."/>
            <person name="Jenkins J.W."/>
            <person name="Jueterbock A."/>
            <person name="Mraz A."/>
            <person name="Stam W.T."/>
            <person name="Tice H."/>
            <person name="Bornberg-Bauer E."/>
            <person name="Green P.J."/>
            <person name="Pearson G.A."/>
            <person name="Procaccini G."/>
            <person name="Duarte C.M."/>
            <person name="Schmutz J."/>
            <person name="Reusch T.B.H."/>
            <person name="Van de Peer Y."/>
        </authorList>
    </citation>
    <scope>NUCLEOTIDE SEQUENCE [LARGE SCALE GENOMIC DNA]</scope>
    <source>
        <strain evidence="13">cv. Finnish</strain>
    </source>
</reference>
<evidence type="ECO:0000313" key="13">
    <source>
        <dbReference type="Proteomes" id="UP000036987"/>
    </source>
</evidence>
<dbReference type="GO" id="GO:0061630">
    <property type="term" value="F:ubiquitin protein ligase activity"/>
    <property type="evidence" value="ECO:0000318"/>
    <property type="project" value="GO_Central"/>
</dbReference>
<comment type="similarity">
    <text evidence="8">Belongs to the RING-type zinc finger family. ATL subfamily.</text>
</comment>
<feature type="transmembrane region" description="Helical" evidence="10">
    <location>
        <begin position="45"/>
        <end position="74"/>
    </location>
</feature>
<keyword evidence="7 10" id="KW-0472">Membrane</keyword>
<dbReference type="Proteomes" id="UP000036987">
    <property type="component" value="Unassembled WGS sequence"/>
</dbReference>
<keyword evidence="3 10" id="KW-0812">Transmembrane</keyword>
<dbReference type="InterPro" id="IPR001841">
    <property type="entry name" value="Znf_RING"/>
</dbReference>
<name>A0A0K9NM68_ZOSMR</name>
<dbReference type="Gene3D" id="3.30.40.10">
    <property type="entry name" value="Zinc/RING finger domain, C3HC4 (zinc finger)"/>
    <property type="match status" value="1"/>
</dbReference>
<protein>
    <submittedName>
        <fullName evidence="12">Putative Ring finger protein</fullName>
    </submittedName>
</protein>
<keyword evidence="6 10" id="KW-1133">Transmembrane helix</keyword>
<dbReference type="GO" id="GO:0016020">
    <property type="term" value="C:membrane"/>
    <property type="evidence" value="ECO:0007669"/>
    <property type="project" value="UniProtKB-SubCell"/>
</dbReference>
<evidence type="ECO:0000256" key="6">
    <source>
        <dbReference type="ARBA" id="ARBA00022989"/>
    </source>
</evidence>
<dbReference type="GO" id="GO:0016567">
    <property type="term" value="P:protein ubiquitination"/>
    <property type="evidence" value="ECO:0007669"/>
    <property type="project" value="InterPro"/>
</dbReference>
<dbReference type="EMBL" id="LFYR01002032">
    <property type="protein sequence ID" value="KMZ57688.1"/>
    <property type="molecule type" value="Genomic_DNA"/>
</dbReference>
<dbReference type="CDD" id="cd16461">
    <property type="entry name" value="RING-H2_EL5-like"/>
    <property type="match status" value="1"/>
</dbReference>
<dbReference type="PANTHER" id="PTHR46905:SF21">
    <property type="entry name" value="RING-TYPE E3 UBIQUITIN TRANSFERASE"/>
    <property type="match status" value="1"/>
</dbReference>
<keyword evidence="13" id="KW-1185">Reference proteome</keyword>
<gene>
    <name evidence="12" type="ORF">ZOSMA_833G00050</name>
</gene>
<dbReference type="SUPFAM" id="SSF57850">
    <property type="entry name" value="RING/U-box"/>
    <property type="match status" value="1"/>
</dbReference>
<evidence type="ECO:0000256" key="4">
    <source>
        <dbReference type="ARBA" id="ARBA00022723"/>
    </source>
</evidence>
<evidence type="ECO:0000256" key="3">
    <source>
        <dbReference type="ARBA" id="ARBA00022692"/>
    </source>
</evidence>
<dbReference type="Pfam" id="PF13639">
    <property type="entry name" value="zf-RING_2"/>
    <property type="match status" value="1"/>
</dbReference>
<evidence type="ECO:0000256" key="5">
    <source>
        <dbReference type="ARBA" id="ARBA00022833"/>
    </source>
</evidence>
<proteinExistence type="inferred from homology"/>
<dbReference type="AlphaFoldDB" id="A0A0K9NM68"/>
<dbReference type="GO" id="GO:0008270">
    <property type="term" value="F:zinc ion binding"/>
    <property type="evidence" value="ECO:0007669"/>
    <property type="project" value="UniProtKB-KW"/>
</dbReference>
<dbReference type="SMART" id="SM00184">
    <property type="entry name" value="RING"/>
    <property type="match status" value="1"/>
</dbReference>
<keyword evidence="9" id="KW-0863">Zinc-finger</keyword>
<dbReference type="InterPro" id="IPR044602">
    <property type="entry name" value="ATL10/ATL72-79-like"/>
</dbReference>
<keyword evidence="5" id="KW-0862">Zinc</keyword>
<evidence type="ECO:0000256" key="2">
    <source>
        <dbReference type="ARBA" id="ARBA00022679"/>
    </source>
</evidence>
<organism evidence="12 13">
    <name type="scientific">Zostera marina</name>
    <name type="common">Eelgrass</name>
    <dbReference type="NCBI Taxonomy" id="29655"/>
    <lineage>
        <taxon>Eukaryota</taxon>
        <taxon>Viridiplantae</taxon>
        <taxon>Streptophyta</taxon>
        <taxon>Embryophyta</taxon>
        <taxon>Tracheophyta</taxon>
        <taxon>Spermatophyta</taxon>
        <taxon>Magnoliopsida</taxon>
        <taxon>Liliopsida</taxon>
        <taxon>Zosteraceae</taxon>
        <taxon>Zostera</taxon>
    </lineage>
</organism>
<sequence length="180" mass="20443">MNSNSIDAARGYLSDSSAYMSSISSVPPQYIDHSSSYGDLTTKKLLLSILEVVSFFIVVTFTFHFIVCLVTRYWHRIINFRRRTPEQTTMRVVETRLDEQILRKIPVKVFSFDADILPTIDTCAICLGDFENGDIIRILPECNHGFHRHCVDTWLSFNSSCPNCRHSLVDAESAISISVS</sequence>
<accession>A0A0K9NM68</accession>
<keyword evidence="4" id="KW-0479">Metal-binding</keyword>
<dbReference type="InterPro" id="IPR013083">
    <property type="entry name" value="Znf_RING/FYVE/PHD"/>
</dbReference>
<dbReference type="STRING" id="29655.A0A0K9NM68"/>
<dbReference type="OrthoDB" id="8062037at2759"/>
<evidence type="ECO:0000256" key="10">
    <source>
        <dbReference type="SAM" id="Phobius"/>
    </source>
</evidence>
<evidence type="ECO:0000256" key="7">
    <source>
        <dbReference type="ARBA" id="ARBA00023136"/>
    </source>
</evidence>
<comment type="subcellular location">
    <subcellularLocation>
        <location evidence="1">Membrane</location>
        <topology evidence="1">Single-pass membrane protein</topology>
    </subcellularLocation>
</comment>
<evidence type="ECO:0000313" key="12">
    <source>
        <dbReference type="EMBL" id="KMZ57688.1"/>
    </source>
</evidence>
<dbReference type="PANTHER" id="PTHR46905">
    <property type="entry name" value="RING-H2 FINGER PROTEIN ATL78"/>
    <property type="match status" value="1"/>
</dbReference>
<evidence type="ECO:0000256" key="1">
    <source>
        <dbReference type="ARBA" id="ARBA00004167"/>
    </source>
</evidence>
<keyword evidence="2" id="KW-0808">Transferase</keyword>